<evidence type="ECO:0000313" key="2">
    <source>
        <dbReference type="EMBL" id="GLC57746.1"/>
    </source>
</evidence>
<evidence type="ECO:0000313" key="4">
    <source>
        <dbReference type="Proteomes" id="UP001165080"/>
    </source>
</evidence>
<reference evidence="3 4" key="2">
    <citation type="journal article" date="2023" name="Commun. Biol.">
        <title>Reorganization of the ancestral sex-determining regions during the evolution of trioecy in Pleodorina starrii.</title>
        <authorList>
            <person name="Takahashi K."/>
            <person name="Suzuki S."/>
            <person name="Kawai-Toyooka H."/>
            <person name="Yamamoto K."/>
            <person name="Hamaji T."/>
            <person name="Ootsuki R."/>
            <person name="Yamaguchi H."/>
            <person name="Kawachi M."/>
            <person name="Higashiyama T."/>
            <person name="Nozaki H."/>
        </authorList>
    </citation>
    <scope>NUCLEOTIDE SEQUENCE [LARGE SCALE GENOMIC DNA]</scope>
    <source>
        <strain evidence="3 4">NIES-4479</strain>
    </source>
</reference>
<evidence type="ECO:0000313" key="3">
    <source>
        <dbReference type="EMBL" id="GLC58649.1"/>
    </source>
</evidence>
<dbReference type="EMBL" id="BRXU01000019">
    <property type="protein sequence ID" value="GLC57746.1"/>
    <property type="molecule type" value="Genomic_DNA"/>
</dbReference>
<protein>
    <submittedName>
        <fullName evidence="3">Uncharacterized protein</fullName>
    </submittedName>
</protein>
<dbReference type="AlphaFoldDB" id="A0A9W6F6Z9"/>
<accession>A0A9W6F6Z9</accession>
<proteinExistence type="predicted"/>
<dbReference type="EMBL" id="BRXU01000023">
    <property type="protein sequence ID" value="GLC58649.1"/>
    <property type="molecule type" value="Genomic_DNA"/>
</dbReference>
<comment type="caution">
    <text evidence="3">The sequence shown here is derived from an EMBL/GenBank/DDBJ whole genome shotgun (WGS) entry which is preliminary data.</text>
</comment>
<feature type="region of interest" description="Disordered" evidence="1">
    <location>
        <begin position="60"/>
        <end position="109"/>
    </location>
</feature>
<name>A0A9W6F6Z9_9CHLO</name>
<feature type="compositionally biased region" description="Low complexity" evidence="1">
    <location>
        <begin position="88"/>
        <end position="109"/>
    </location>
</feature>
<evidence type="ECO:0000256" key="1">
    <source>
        <dbReference type="SAM" id="MobiDB-lite"/>
    </source>
</evidence>
<sequence>MLVLPGNKITGTLQDWPAAASFLDQLQLETRASYSIQSQKHAGGVVARYYRCKHGGKPSWEAASLPQVPEPQPAAASPAADQPPSPEPCATKPATSQAATTQPAAQSAA</sequence>
<reference evidence="3" key="1">
    <citation type="submission" date="2022-08" db="EMBL/GenBank/DDBJ databases">
        <authorList>
            <person name="Takahashi K."/>
            <person name="Suzuki S."/>
            <person name="Kawachi M."/>
            <person name="Higashiyama T."/>
            <person name="Nozaki H."/>
        </authorList>
    </citation>
    <scope>NUCLEOTIDE SEQUENCE</scope>
    <source>
        <strain evidence="3">NIES-4479</strain>
    </source>
</reference>
<gene>
    <name evidence="3" type="primary">PLESTB002061</name>
    <name evidence="2" type="synonym">PLESTB001807</name>
    <name evidence="2" type="ORF">PLESTB_001260200</name>
    <name evidence="3" type="ORF">PLESTB_001384200</name>
</gene>
<organism evidence="3 4">
    <name type="scientific">Pleodorina starrii</name>
    <dbReference type="NCBI Taxonomy" id="330485"/>
    <lineage>
        <taxon>Eukaryota</taxon>
        <taxon>Viridiplantae</taxon>
        <taxon>Chlorophyta</taxon>
        <taxon>core chlorophytes</taxon>
        <taxon>Chlorophyceae</taxon>
        <taxon>CS clade</taxon>
        <taxon>Chlamydomonadales</taxon>
        <taxon>Volvocaceae</taxon>
        <taxon>Pleodorina</taxon>
    </lineage>
</organism>
<dbReference type="Proteomes" id="UP001165080">
    <property type="component" value="Unassembled WGS sequence"/>
</dbReference>
<keyword evidence="4" id="KW-1185">Reference proteome</keyword>